<name>A0ABT6R5B7_9BACL</name>
<dbReference type="CDD" id="cd02966">
    <property type="entry name" value="TlpA_like_family"/>
    <property type="match status" value="1"/>
</dbReference>
<evidence type="ECO:0000313" key="7">
    <source>
        <dbReference type="EMBL" id="MDI3236013.1"/>
    </source>
</evidence>
<dbReference type="RefSeq" id="WP_014969567.1">
    <property type="nucleotide sequence ID" value="NZ_JASBQV010000026.1"/>
</dbReference>
<keyword evidence="3" id="KW-0735">Signal-anchor</keyword>
<keyword evidence="2" id="KW-0201">Cytochrome c-type biogenesis</keyword>
<dbReference type="PANTHER" id="PTHR42852:SF6">
    <property type="entry name" value="THIOL:DISULFIDE INTERCHANGE PROTEIN DSBE"/>
    <property type="match status" value="1"/>
</dbReference>
<evidence type="ECO:0000256" key="4">
    <source>
        <dbReference type="ARBA" id="ARBA00023157"/>
    </source>
</evidence>
<evidence type="ECO:0000256" key="1">
    <source>
        <dbReference type="ARBA" id="ARBA00004196"/>
    </source>
</evidence>
<reference evidence="7 8" key="1">
    <citation type="submission" date="2023-04" db="EMBL/GenBank/DDBJ databases">
        <title>Antarctic isolates genomes.</title>
        <authorList>
            <person name="Dimov S.G."/>
        </authorList>
    </citation>
    <scope>NUCLEOTIDE SEQUENCE [LARGE SCALE GENOMIC DNA]</scope>
    <source>
        <strain evidence="7 8">AL19</strain>
    </source>
</reference>
<feature type="domain" description="Thioredoxin" evidence="6">
    <location>
        <begin position="44"/>
        <end position="181"/>
    </location>
</feature>
<dbReference type="InterPro" id="IPR036249">
    <property type="entry name" value="Thioredoxin-like_sf"/>
</dbReference>
<evidence type="ECO:0000313" key="8">
    <source>
        <dbReference type="Proteomes" id="UP001243286"/>
    </source>
</evidence>
<dbReference type="InterPro" id="IPR000866">
    <property type="entry name" value="AhpC/TSA"/>
</dbReference>
<dbReference type="Gene3D" id="3.40.30.10">
    <property type="entry name" value="Glutaredoxin"/>
    <property type="match status" value="1"/>
</dbReference>
<comment type="caution">
    <text evidence="7">The sequence shown here is derived from an EMBL/GenBank/DDBJ whole genome shotgun (WGS) entry which is preliminary data.</text>
</comment>
<evidence type="ECO:0000256" key="5">
    <source>
        <dbReference type="ARBA" id="ARBA00023284"/>
    </source>
</evidence>
<dbReference type="Proteomes" id="UP001243286">
    <property type="component" value="Unassembled WGS sequence"/>
</dbReference>
<keyword evidence="4" id="KW-1015">Disulfide bond</keyword>
<evidence type="ECO:0000256" key="3">
    <source>
        <dbReference type="ARBA" id="ARBA00022968"/>
    </source>
</evidence>
<dbReference type="InterPro" id="IPR017937">
    <property type="entry name" value="Thioredoxin_CS"/>
</dbReference>
<dbReference type="PANTHER" id="PTHR42852">
    <property type="entry name" value="THIOL:DISULFIDE INTERCHANGE PROTEIN DSBE"/>
    <property type="match status" value="1"/>
</dbReference>
<dbReference type="InterPro" id="IPR013766">
    <property type="entry name" value="Thioredoxin_domain"/>
</dbReference>
<dbReference type="EMBL" id="JASBQV010000026">
    <property type="protein sequence ID" value="MDI3236013.1"/>
    <property type="molecule type" value="Genomic_DNA"/>
</dbReference>
<keyword evidence="5" id="KW-0676">Redox-active center</keyword>
<evidence type="ECO:0000259" key="6">
    <source>
        <dbReference type="PROSITE" id="PS51352"/>
    </source>
</evidence>
<dbReference type="InterPro" id="IPR050553">
    <property type="entry name" value="Thioredoxin_ResA/DsbE_sf"/>
</dbReference>
<proteinExistence type="predicted"/>
<sequence length="181" mass="20457">MKKYVLYLLMAVVVSGIVYTSYSTYETKQNQQQIQAKQQAEGGLETGMKAPDLELEQDGQPVRLSDLTDQLIVINFWATWCPPCRQEIPELNRFSESTNIPVYGINVTTAERRLTDVEQFLKQTPITYSVLYDTKGQSEKAYRLVAMPATYIIDRTGTIVGKHVGPVTEKMLQEMVQKIGG</sequence>
<accession>A0ABT6R5B7</accession>
<evidence type="ECO:0000256" key="2">
    <source>
        <dbReference type="ARBA" id="ARBA00022748"/>
    </source>
</evidence>
<gene>
    <name evidence="7" type="ORF">QK289_13430</name>
</gene>
<protein>
    <submittedName>
        <fullName evidence="7">TlpA disulfide reductase family protein</fullName>
    </submittedName>
</protein>
<keyword evidence="8" id="KW-1185">Reference proteome</keyword>
<organism evidence="7 8">
    <name type="scientific">Exiguobacterium antarcticum</name>
    <dbReference type="NCBI Taxonomy" id="132920"/>
    <lineage>
        <taxon>Bacteria</taxon>
        <taxon>Bacillati</taxon>
        <taxon>Bacillota</taxon>
        <taxon>Bacilli</taxon>
        <taxon>Bacillales</taxon>
        <taxon>Bacillales Family XII. Incertae Sedis</taxon>
        <taxon>Exiguobacterium</taxon>
    </lineage>
</organism>
<dbReference type="PROSITE" id="PS00194">
    <property type="entry name" value="THIOREDOXIN_1"/>
    <property type="match status" value="1"/>
</dbReference>
<dbReference type="SUPFAM" id="SSF52833">
    <property type="entry name" value="Thioredoxin-like"/>
    <property type="match status" value="1"/>
</dbReference>
<keyword evidence="3" id="KW-0812">Transmembrane</keyword>
<dbReference type="PROSITE" id="PS51352">
    <property type="entry name" value="THIOREDOXIN_2"/>
    <property type="match status" value="1"/>
</dbReference>
<dbReference type="Pfam" id="PF00578">
    <property type="entry name" value="AhpC-TSA"/>
    <property type="match status" value="1"/>
</dbReference>
<comment type="subcellular location">
    <subcellularLocation>
        <location evidence="1">Cell envelope</location>
    </subcellularLocation>
</comment>